<keyword evidence="1" id="KW-1133">Transmembrane helix</keyword>
<keyword evidence="3" id="KW-1185">Reference proteome</keyword>
<dbReference type="Pfam" id="PF05437">
    <property type="entry name" value="AzlD"/>
    <property type="match status" value="1"/>
</dbReference>
<dbReference type="RefSeq" id="WP_374051843.1">
    <property type="nucleotide sequence ID" value="NZ_AP028978.1"/>
</dbReference>
<protein>
    <submittedName>
        <fullName evidence="2">Uncharacterized protein</fullName>
    </submittedName>
</protein>
<reference evidence="2 3" key="1">
    <citation type="submission" date="2023-10" db="EMBL/GenBank/DDBJ databases">
        <title>Xenorhabdus taiwanensis sp. nov., a symbiotic bacterium associated with the entomopathogenic nematode Steinernema taiwanensis.</title>
        <authorList>
            <person name="Tseng C.T."/>
            <person name="Shu H.Y."/>
            <person name="Chen M.H."/>
            <person name="Fang Y.J."/>
            <person name="Wu T.L."/>
            <person name="Lin Y.C."/>
            <person name="Huang C.J."/>
        </authorList>
    </citation>
    <scope>NUCLEOTIDE SEQUENCE [LARGE SCALE GENOMIC DNA]</scope>
    <source>
        <strain evidence="2 3">TCT-1</strain>
    </source>
</reference>
<evidence type="ECO:0000313" key="3">
    <source>
        <dbReference type="Proteomes" id="UP001529514"/>
    </source>
</evidence>
<evidence type="ECO:0000256" key="1">
    <source>
        <dbReference type="SAM" id="Phobius"/>
    </source>
</evidence>
<dbReference type="EMBL" id="AP028978">
    <property type="protein sequence ID" value="BET98339.1"/>
    <property type="molecule type" value="Genomic_DNA"/>
</dbReference>
<accession>A0ABN7C7G4</accession>
<organism evidence="2 3">
    <name type="scientific">Xenorhabdus taiwanensis</name>
    <dbReference type="NCBI Taxonomy" id="3085177"/>
    <lineage>
        <taxon>Bacteria</taxon>
        <taxon>Pseudomonadati</taxon>
        <taxon>Pseudomonadota</taxon>
        <taxon>Gammaproteobacteria</taxon>
        <taxon>Enterobacterales</taxon>
        <taxon>Morganellaceae</taxon>
        <taxon>Xenorhabdus</taxon>
    </lineage>
</organism>
<evidence type="ECO:0000313" key="2">
    <source>
        <dbReference type="EMBL" id="BET98339.1"/>
    </source>
</evidence>
<sequence length="111" mass="12860">MMLLIVLMGLMSFILRIAPFLMNHNRWFKEKGLLITSLDYAICFILGTIIVNISLNNLSLSELIEQFNIKYLFALATVVLAYFISKYTKSILKSLVLSLLFFMLMQWLLNS</sequence>
<keyword evidence="1" id="KW-0472">Membrane</keyword>
<name>A0ABN7C7G4_9GAMM</name>
<feature type="transmembrane region" description="Helical" evidence="1">
    <location>
        <begin position="67"/>
        <end position="85"/>
    </location>
</feature>
<dbReference type="Proteomes" id="UP001529514">
    <property type="component" value="Chromosome"/>
</dbReference>
<proteinExistence type="predicted"/>
<feature type="transmembrane region" description="Helical" evidence="1">
    <location>
        <begin position="32"/>
        <end position="55"/>
    </location>
</feature>
<dbReference type="InterPro" id="IPR008407">
    <property type="entry name" value="Brnchd-chn_aa_trnsp_AzlD"/>
</dbReference>
<feature type="transmembrane region" description="Helical" evidence="1">
    <location>
        <begin position="91"/>
        <end position="109"/>
    </location>
</feature>
<gene>
    <name evidence="2" type="ORF">TCT1_32600</name>
</gene>
<keyword evidence="1" id="KW-0812">Transmembrane</keyword>